<evidence type="ECO:0008006" key="3">
    <source>
        <dbReference type="Google" id="ProtNLM"/>
    </source>
</evidence>
<dbReference type="GeneID" id="87940019"/>
<gene>
    <name evidence="1" type="ORF">CDEST_03516</name>
</gene>
<evidence type="ECO:0000313" key="1">
    <source>
        <dbReference type="EMBL" id="WQF78502.1"/>
    </source>
</evidence>
<dbReference type="Proteomes" id="UP001322277">
    <property type="component" value="Chromosome 2"/>
</dbReference>
<accession>A0AAX4I545</accession>
<protein>
    <recommendedName>
        <fullName evidence="3">Secreted protein</fullName>
    </recommendedName>
</protein>
<evidence type="ECO:0000313" key="2">
    <source>
        <dbReference type="Proteomes" id="UP001322277"/>
    </source>
</evidence>
<name>A0AAX4I545_9PEZI</name>
<dbReference type="AlphaFoldDB" id="A0AAX4I545"/>
<reference evidence="2" key="1">
    <citation type="journal article" date="2023" name="bioRxiv">
        <title>Complete genome of the Medicago anthracnose fungus, Colletotrichum destructivum, reveals a mini-chromosome-like region within a core chromosome.</title>
        <authorList>
            <person name="Lapalu N."/>
            <person name="Simon A."/>
            <person name="Lu A."/>
            <person name="Plaumann P.-L."/>
            <person name="Amselem J."/>
            <person name="Pigne S."/>
            <person name="Auger A."/>
            <person name="Koch C."/>
            <person name="Dallery J.-F."/>
            <person name="O'Connell R.J."/>
        </authorList>
    </citation>
    <scope>NUCLEOTIDE SEQUENCE [LARGE SCALE GENOMIC DNA]</scope>
    <source>
        <strain evidence="2">CBS 520.97</strain>
    </source>
</reference>
<dbReference type="KEGG" id="cdet:87940019"/>
<proteinExistence type="predicted"/>
<dbReference type="RefSeq" id="XP_062775726.1">
    <property type="nucleotide sequence ID" value="XM_062919675.1"/>
</dbReference>
<keyword evidence="2" id="KW-1185">Reference proteome</keyword>
<organism evidence="1 2">
    <name type="scientific">Colletotrichum destructivum</name>
    <dbReference type="NCBI Taxonomy" id="34406"/>
    <lineage>
        <taxon>Eukaryota</taxon>
        <taxon>Fungi</taxon>
        <taxon>Dikarya</taxon>
        <taxon>Ascomycota</taxon>
        <taxon>Pezizomycotina</taxon>
        <taxon>Sordariomycetes</taxon>
        <taxon>Hypocreomycetidae</taxon>
        <taxon>Glomerellales</taxon>
        <taxon>Glomerellaceae</taxon>
        <taxon>Colletotrichum</taxon>
        <taxon>Colletotrichum destructivum species complex</taxon>
    </lineage>
</organism>
<dbReference type="EMBL" id="CP137306">
    <property type="protein sequence ID" value="WQF78502.1"/>
    <property type="molecule type" value="Genomic_DNA"/>
</dbReference>
<sequence>MLVTKYLHLVSISWSSILQQSNFTGAERGVAVLFFPLSHFTKTSPGPVEWGANHAASTPGPSIVRILRTPSSD</sequence>